<dbReference type="NCBIfam" id="TIGR03025">
    <property type="entry name" value="EPS_sugtrans"/>
    <property type="match status" value="1"/>
</dbReference>
<dbReference type="RefSeq" id="WP_132119679.1">
    <property type="nucleotide sequence ID" value="NZ_SMJU01000010.1"/>
</dbReference>
<proteinExistence type="inferred from homology"/>
<comment type="caution">
    <text evidence="9">The sequence shown here is derived from an EMBL/GenBank/DDBJ whole genome shotgun (WGS) entry which is preliminary data.</text>
</comment>
<dbReference type="InterPro" id="IPR003362">
    <property type="entry name" value="Bact_transf"/>
</dbReference>
<keyword evidence="4 7" id="KW-0812">Transmembrane</keyword>
<evidence type="ECO:0000256" key="1">
    <source>
        <dbReference type="ARBA" id="ARBA00004141"/>
    </source>
</evidence>
<evidence type="ECO:0000313" key="10">
    <source>
        <dbReference type="Proteomes" id="UP000295706"/>
    </source>
</evidence>
<evidence type="ECO:0000256" key="6">
    <source>
        <dbReference type="ARBA" id="ARBA00023136"/>
    </source>
</evidence>
<keyword evidence="6 7" id="KW-0472">Membrane</keyword>
<dbReference type="GO" id="GO:0016780">
    <property type="term" value="F:phosphotransferase activity, for other substituted phosphate groups"/>
    <property type="evidence" value="ECO:0007669"/>
    <property type="project" value="TreeGrafter"/>
</dbReference>
<evidence type="ECO:0000256" key="7">
    <source>
        <dbReference type="SAM" id="Phobius"/>
    </source>
</evidence>
<feature type="transmembrane region" description="Helical" evidence="7">
    <location>
        <begin position="271"/>
        <end position="292"/>
    </location>
</feature>
<dbReference type="InterPro" id="IPR017475">
    <property type="entry name" value="EPS_sugar_tfrase"/>
</dbReference>
<evidence type="ECO:0000313" key="9">
    <source>
        <dbReference type="EMBL" id="TDB63374.1"/>
    </source>
</evidence>
<name>A0A4R4K741_9BACT</name>
<evidence type="ECO:0000256" key="2">
    <source>
        <dbReference type="ARBA" id="ARBA00006464"/>
    </source>
</evidence>
<feature type="transmembrane region" description="Helical" evidence="7">
    <location>
        <begin position="103"/>
        <end position="126"/>
    </location>
</feature>
<dbReference type="OrthoDB" id="9774190at2"/>
<reference evidence="9 10" key="1">
    <citation type="submission" date="2019-02" db="EMBL/GenBank/DDBJ databases">
        <title>Arundinibacter roseus gen. nov., sp. nov., a new member of the family Cytophagaceae.</title>
        <authorList>
            <person name="Szuroczki S."/>
            <person name="Khayer B."/>
            <person name="Sproer C."/>
            <person name="Toumi M."/>
            <person name="Szabo A."/>
            <person name="Felfoldi T."/>
            <person name="Schumann P."/>
            <person name="Toth E."/>
        </authorList>
    </citation>
    <scope>NUCLEOTIDE SEQUENCE [LARGE SCALE GENOMIC DNA]</scope>
    <source>
        <strain evidence="9 10">DMA-k-7a</strain>
    </source>
</reference>
<gene>
    <name evidence="9" type="ORF">EZE20_16520</name>
</gene>
<dbReference type="PANTHER" id="PTHR30576:SF0">
    <property type="entry name" value="UNDECAPRENYL-PHOSPHATE N-ACETYLGALACTOSAMINYL 1-PHOSPHATE TRANSFERASE-RELATED"/>
    <property type="match status" value="1"/>
</dbReference>
<dbReference type="PANTHER" id="PTHR30576">
    <property type="entry name" value="COLANIC BIOSYNTHESIS UDP-GLUCOSE LIPID CARRIER TRANSFERASE"/>
    <property type="match status" value="1"/>
</dbReference>
<dbReference type="Pfam" id="PF02397">
    <property type="entry name" value="Bac_transf"/>
    <property type="match status" value="1"/>
</dbReference>
<keyword evidence="10" id="KW-1185">Reference proteome</keyword>
<dbReference type="Pfam" id="PF13727">
    <property type="entry name" value="CoA_binding_3"/>
    <property type="match status" value="1"/>
</dbReference>
<feature type="transmembrane region" description="Helical" evidence="7">
    <location>
        <begin position="433"/>
        <end position="452"/>
    </location>
</feature>
<dbReference type="GO" id="GO:0016020">
    <property type="term" value="C:membrane"/>
    <property type="evidence" value="ECO:0007669"/>
    <property type="project" value="UniProtKB-SubCell"/>
</dbReference>
<accession>A0A4R4K741</accession>
<feature type="transmembrane region" description="Helical" evidence="7">
    <location>
        <begin position="12"/>
        <end position="30"/>
    </location>
</feature>
<evidence type="ECO:0000259" key="8">
    <source>
        <dbReference type="Pfam" id="PF02397"/>
    </source>
</evidence>
<sequence length="455" mass="52695">MKQYYQSRLATYTRWIDIALLNFVFGFAYWNYFRAQDISDTYLILQLTLNLSWLGITYLLQTYPLTRLELTAEELIRRFLKAIMFQLLIMAGVLYFTKYGEDVSRFILGSTIIGLALTGGLARLFILKWLRSYRQAGHNGSGFVTIGSSELNGILRQRYEQRRDLGLRFKGTFEFGSRSADEELQRLEAMLESTQPEIVYCCLKSLSPEQVQGIILMGERQQAQIRLVPDFRGFMTHMATMQYHDVVPVIEVSTKPYSNQQDETYKRAFDLAFSILVMLLGAPVFAFVAVAVKILSPGPVFFKQERTGRWGKPFMIYKFRTMYTDADKMGLQHSQGHHDPRVTPIGRILRKTRLDELPQFINVLRGDMSVVGPRPLYRYDVDMLMAADPIHFKKLLTVKPGITSIGQLKVGYADNLNQNLTRMKFDLQYLRKYSVWYDLYLILLTMQVMIYGKGK</sequence>
<dbReference type="Proteomes" id="UP000295706">
    <property type="component" value="Unassembled WGS sequence"/>
</dbReference>
<evidence type="ECO:0000256" key="4">
    <source>
        <dbReference type="ARBA" id="ARBA00022692"/>
    </source>
</evidence>
<evidence type="ECO:0000256" key="5">
    <source>
        <dbReference type="ARBA" id="ARBA00022989"/>
    </source>
</evidence>
<keyword evidence="3 9" id="KW-0808">Transferase</keyword>
<organism evidence="9 10">
    <name type="scientific">Arundinibacter roseus</name>
    <dbReference type="NCBI Taxonomy" id="2070510"/>
    <lineage>
        <taxon>Bacteria</taxon>
        <taxon>Pseudomonadati</taxon>
        <taxon>Bacteroidota</taxon>
        <taxon>Cytophagia</taxon>
        <taxon>Cytophagales</taxon>
        <taxon>Spirosomataceae</taxon>
        <taxon>Arundinibacter</taxon>
    </lineage>
</organism>
<keyword evidence="5 7" id="KW-1133">Transmembrane helix</keyword>
<comment type="similarity">
    <text evidence="2">Belongs to the bacterial sugar transferase family.</text>
</comment>
<feature type="transmembrane region" description="Helical" evidence="7">
    <location>
        <begin position="42"/>
        <end position="59"/>
    </location>
</feature>
<feature type="transmembrane region" description="Helical" evidence="7">
    <location>
        <begin position="79"/>
        <end position="97"/>
    </location>
</feature>
<feature type="domain" description="Bacterial sugar transferase" evidence="8">
    <location>
        <begin position="266"/>
        <end position="450"/>
    </location>
</feature>
<protein>
    <submittedName>
        <fullName evidence="9">Sugar transferase</fullName>
    </submittedName>
</protein>
<evidence type="ECO:0000256" key="3">
    <source>
        <dbReference type="ARBA" id="ARBA00022679"/>
    </source>
</evidence>
<comment type="subcellular location">
    <subcellularLocation>
        <location evidence="1">Membrane</location>
        <topology evidence="1">Multi-pass membrane protein</topology>
    </subcellularLocation>
</comment>
<dbReference type="AlphaFoldDB" id="A0A4R4K741"/>
<dbReference type="EMBL" id="SMJU01000010">
    <property type="protein sequence ID" value="TDB63374.1"/>
    <property type="molecule type" value="Genomic_DNA"/>
</dbReference>